<sequence length="59" mass="7096">MKANEKAFGFALVSTLTLPHSRHKANKIYQRSTYHWELRRLQVPQILYLHDKNKLIEFD</sequence>
<dbReference type="AlphaFoldDB" id="A0A1J1IGQ5"/>
<dbReference type="EMBL" id="CVRI01000048">
    <property type="protein sequence ID" value="CRK98724.1"/>
    <property type="molecule type" value="Genomic_DNA"/>
</dbReference>
<organism evidence="1 2">
    <name type="scientific">Clunio marinus</name>
    <dbReference type="NCBI Taxonomy" id="568069"/>
    <lineage>
        <taxon>Eukaryota</taxon>
        <taxon>Metazoa</taxon>
        <taxon>Ecdysozoa</taxon>
        <taxon>Arthropoda</taxon>
        <taxon>Hexapoda</taxon>
        <taxon>Insecta</taxon>
        <taxon>Pterygota</taxon>
        <taxon>Neoptera</taxon>
        <taxon>Endopterygota</taxon>
        <taxon>Diptera</taxon>
        <taxon>Nematocera</taxon>
        <taxon>Chironomoidea</taxon>
        <taxon>Chironomidae</taxon>
        <taxon>Clunio</taxon>
    </lineage>
</organism>
<dbReference type="Proteomes" id="UP000183832">
    <property type="component" value="Unassembled WGS sequence"/>
</dbReference>
<protein>
    <submittedName>
        <fullName evidence="1">CLUMA_CG012344, isoform A</fullName>
    </submittedName>
</protein>
<accession>A0A1J1IGQ5</accession>
<evidence type="ECO:0000313" key="1">
    <source>
        <dbReference type="EMBL" id="CRK98724.1"/>
    </source>
</evidence>
<keyword evidence="2" id="KW-1185">Reference proteome</keyword>
<reference evidence="1 2" key="1">
    <citation type="submission" date="2015-04" db="EMBL/GenBank/DDBJ databases">
        <authorList>
            <person name="Syromyatnikov M.Y."/>
            <person name="Popov V.N."/>
        </authorList>
    </citation>
    <scope>NUCLEOTIDE SEQUENCE [LARGE SCALE GENOMIC DNA]</scope>
</reference>
<gene>
    <name evidence="1" type="ORF">CLUMA_CG012344</name>
</gene>
<name>A0A1J1IGQ5_9DIPT</name>
<proteinExistence type="predicted"/>
<evidence type="ECO:0000313" key="2">
    <source>
        <dbReference type="Proteomes" id="UP000183832"/>
    </source>
</evidence>